<dbReference type="EMBL" id="WTXG01000005">
    <property type="protein sequence ID" value="KAI0305393.1"/>
    <property type="molecule type" value="Genomic_DNA"/>
</dbReference>
<sequence length="228" mass="25565">MRNTIPTEDLDAPLSLFSTDPVSTLSEIMQSSLYRASHTFSHVFDGSIGTKNTFIPLLDTINVSPSTETFISELSALVEFLDSDDLSWDRFGAFRIRGLRTIADAYGRESVQYTTAAAALSAALRNALRKPHLNLVIFTYPLIQVGVAKRQDQSPFHHTYRCHLSARTRCASRRRKFAPIQRARVLDMGHVCRRLKRDGLVSPVHAKPRRIRKVGLSIGRAVSANERT</sequence>
<evidence type="ECO:0000313" key="2">
    <source>
        <dbReference type="Proteomes" id="UP001203297"/>
    </source>
</evidence>
<evidence type="ECO:0000313" key="1">
    <source>
        <dbReference type="EMBL" id="KAI0305393.1"/>
    </source>
</evidence>
<keyword evidence="2" id="KW-1185">Reference proteome</keyword>
<proteinExistence type="predicted"/>
<dbReference type="Proteomes" id="UP001203297">
    <property type="component" value="Unassembled WGS sequence"/>
</dbReference>
<comment type="caution">
    <text evidence="1">The sequence shown here is derived from an EMBL/GenBank/DDBJ whole genome shotgun (WGS) entry which is preliminary data.</text>
</comment>
<organism evidence="1 2">
    <name type="scientific">Multifurca ochricompacta</name>
    <dbReference type="NCBI Taxonomy" id="376703"/>
    <lineage>
        <taxon>Eukaryota</taxon>
        <taxon>Fungi</taxon>
        <taxon>Dikarya</taxon>
        <taxon>Basidiomycota</taxon>
        <taxon>Agaricomycotina</taxon>
        <taxon>Agaricomycetes</taxon>
        <taxon>Russulales</taxon>
        <taxon>Russulaceae</taxon>
        <taxon>Multifurca</taxon>
    </lineage>
</organism>
<protein>
    <submittedName>
        <fullName evidence="1">Uncharacterized protein</fullName>
    </submittedName>
</protein>
<name>A0AAD4M998_9AGAM</name>
<gene>
    <name evidence="1" type="ORF">B0F90DRAFT_1054019</name>
</gene>
<reference evidence="1" key="1">
    <citation type="journal article" date="2022" name="New Phytol.">
        <title>Evolutionary transition to the ectomycorrhizal habit in the genomes of a hyperdiverse lineage of mushroom-forming fungi.</title>
        <authorList>
            <person name="Looney B."/>
            <person name="Miyauchi S."/>
            <person name="Morin E."/>
            <person name="Drula E."/>
            <person name="Courty P.E."/>
            <person name="Kohler A."/>
            <person name="Kuo A."/>
            <person name="LaButti K."/>
            <person name="Pangilinan J."/>
            <person name="Lipzen A."/>
            <person name="Riley R."/>
            <person name="Andreopoulos W."/>
            <person name="He G."/>
            <person name="Johnson J."/>
            <person name="Nolan M."/>
            <person name="Tritt A."/>
            <person name="Barry K.W."/>
            <person name="Grigoriev I.V."/>
            <person name="Nagy L.G."/>
            <person name="Hibbett D."/>
            <person name="Henrissat B."/>
            <person name="Matheny P.B."/>
            <person name="Labbe J."/>
            <person name="Martin F.M."/>
        </authorList>
    </citation>
    <scope>NUCLEOTIDE SEQUENCE</scope>
    <source>
        <strain evidence="1">BPL690</strain>
    </source>
</reference>
<accession>A0AAD4M998</accession>
<dbReference type="AlphaFoldDB" id="A0AAD4M998"/>